<accession>A0A0F9K5P8</accession>
<name>A0A0F9K5P8_9ZZZZ</name>
<reference evidence="1" key="1">
    <citation type="journal article" date="2015" name="Nature">
        <title>Complex archaea that bridge the gap between prokaryotes and eukaryotes.</title>
        <authorList>
            <person name="Spang A."/>
            <person name="Saw J.H."/>
            <person name="Jorgensen S.L."/>
            <person name="Zaremba-Niedzwiedzka K."/>
            <person name="Martijn J."/>
            <person name="Lind A.E."/>
            <person name="van Eijk R."/>
            <person name="Schleper C."/>
            <person name="Guy L."/>
            <person name="Ettema T.J."/>
        </authorList>
    </citation>
    <scope>NUCLEOTIDE SEQUENCE</scope>
</reference>
<organism evidence="1">
    <name type="scientific">marine sediment metagenome</name>
    <dbReference type="NCBI Taxonomy" id="412755"/>
    <lineage>
        <taxon>unclassified sequences</taxon>
        <taxon>metagenomes</taxon>
        <taxon>ecological metagenomes</taxon>
    </lineage>
</organism>
<protein>
    <submittedName>
        <fullName evidence="1">Uncharacterized protein</fullName>
    </submittedName>
</protein>
<dbReference type="AlphaFoldDB" id="A0A0F9K5P8"/>
<comment type="caution">
    <text evidence="1">The sequence shown here is derived from an EMBL/GenBank/DDBJ whole genome shotgun (WGS) entry which is preliminary data.</text>
</comment>
<proteinExistence type="predicted"/>
<sequence length="45" mass="5073">MSEEKHEFKTGAVRSKLDHVRYDLVSVYALARLAAIYAEGAKKYG</sequence>
<gene>
    <name evidence="1" type="ORF">LCGC14_1445360</name>
</gene>
<dbReference type="EMBL" id="LAZR01009901">
    <property type="protein sequence ID" value="KKM69986.1"/>
    <property type="molecule type" value="Genomic_DNA"/>
</dbReference>
<evidence type="ECO:0000313" key="1">
    <source>
        <dbReference type="EMBL" id="KKM69986.1"/>
    </source>
</evidence>
<feature type="non-terminal residue" evidence="1">
    <location>
        <position position="45"/>
    </location>
</feature>